<protein>
    <submittedName>
        <fullName evidence="2">Uncharacterized protein</fullName>
    </submittedName>
</protein>
<dbReference type="Proteomes" id="UP000184123">
    <property type="component" value="Unassembled WGS sequence"/>
</dbReference>
<dbReference type="AlphaFoldDB" id="A0A1M7LQR1"/>
<name>A0A1M7LQR1_9GAMM</name>
<evidence type="ECO:0000313" key="2">
    <source>
        <dbReference type="EMBL" id="SHM80530.1"/>
    </source>
</evidence>
<accession>A0A1M7LQR1</accession>
<gene>
    <name evidence="1" type="ORF">HCU01_32890</name>
    <name evidence="2" type="ORF">SAMN05660971_03922</name>
</gene>
<evidence type="ECO:0000313" key="3">
    <source>
        <dbReference type="Proteomes" id="UP000184123"/>
    </source>
</evidence>
<evidence type="ECO:0000313" key="4">
    <source>
        <dbReference type="Proteomes" id="UP000321726"/>
    </source>
</evidence>
<keyword evidence="4" id="KW-1185">Reference proteome</keyword>
<proteinExistence type="predicted"/>
<reference evidence="1 4" key="2">
    <citation type="submission" date="2019-07" db="EMBL/GenBank/DDBJ databases">
        <title>Whole genome shotgun sequence of Halomonas cupida NBRC 102219.</title>
        <authorList>
            <person name="Hosoyama A."/>
            <person name="Uohara A."/>
            <person name="Ohji S."/>
            <person name="Ichikawa N."/>
        </authorList>
    </citation>
    <scope>NUCLEOTIDE SEQUENCE [LARGE SCALE GENOMIC DNA]</scope>
    <source>
        <strain evidence="1 4">NBRC 102219</strain>
    </source>
</reference>
<evidence type="ECO:0000313" key="1">
    <source>
        <dbReference type="EMBL" id="GEN25340.1"/>
    </source>
</evidence>
<dbReference type="EMBL" id="FRCA01000013">
    <property type="protein sequence ID" value="SHM80530.1"/>
    <property type="molecule type" value="Genomic_DNA"/>
</dbReference>
<reference evidence="2 3" key="1">
    <citation type="submission" date="2016-11" db="EMBL/GenBank/DDBJ databases">
        <authorList>
            <person name="Jaros S."/>
            <person name="Januszkiewicz K."/>
            <person name="Wedrychowicz H."/>
        </authorList>
    </citation>
    <scope>NUCLEOTIDE SEQUENCE [LARGE SCALE GENOMIC DNA]</scope>
    <source>
        <strain evidence="2 3">DSM 4740</strain>
    </source>
</reference>
<organism evidence="2 3">
    <name type="scientific">Halomonas cupida</name>
    <dbReference type="NCBI Taxonomy" id="44933"/>
    <lineage>
        <taxon>Bacteria</taxon>
        <taxon>Pseudomonadati</taxon>
        <taxon>Pseudomonadota</taxon>
        <taxon>Gammaproteobacteria</taxon>
        <taxon>Oceanospirillales</taxon>
        <taxon>Halomonadaceae</taxon>
        <taxon>Halomonas</taxon>
    </lineage>
</organism>
<sequence length="93" mass="10551">MACAVTTPALKPDHHQRARASYTLGPINHKSHIPGISRAWPGVAIIVRLLQLSHEPSVACHKYQRLLYTTSSVVFRKFIVFQSHQTRENHDNL</sequence>
<dbReference type="Proteomes" id="UP000321726">
    <property type="component" value="Unassembled WGS sequence"/>
</dbReference>
<dbReference type="EMBL" id="BJXU01000142">
    <property type="protein sequence ID" value="GEN25340.1"/>
    <property type="molecule type" value="Genomic_DNA"/>
</dbReference>